<evidence type="ECO:0000313" key="3">
    <source>
        <dbReference type="EMBL" id="MUN54027.1"/>
    </source>
</evidence>
<sequence length="302" mass="32129">MDRGCGMGTWRDRRTYDAAASAVAGTLADAVEVVIPQPCAVCASGRGPVCRVCRALVHRWSAYPVNVAPVLPHWPSDRICIASGPYRHEFARLILAFKNGGRLDTAPVLGRALGRGLAALLRDVEGQEMQPSRSRAGHAPVIIPVPSSARAFRRRGFVPSEVLARRATAPRSGLGAVPRNARLQVAPVLMARRRPMRSVLDSRVRRAVGQKGLNARQRSARAASSMTIGMPGLAGVMGLRPDLDNRPCILVDDVATTGSTLRESVRAVEDAGGRVVGAAVLASVRLPGKNCSMFSESHPTDG</sequence>
<feature type="domain" description="Phosphoribosyltransferase" evidence="2">
    <location>
        <begin position="225"/>
        <end position="283"/>
    </location>
</feature>
<evidence type="ECO:0000256" key="1">
    <source>
        <dbReference type="ARBA" id="ARBA00008007"/>
    </source>
</evidence>
<protein>
    <recommendedName>
        <fullName evidence="2">Phosphoribosyltransferase domain-containing protein</fullName>
    </recommendedName>
</protein>
<dbReference type="SUPFAM" id="SSF53271">
    <property type="entry name" value="PRTase-like"/>
    <property type="match status" value="1"/>
</dbReference>
<evidence type="ECO:0000313" key="4">
    <source>
        <dbReference type="Proteomes" id="UP000462152"/>
    </source>
</evidence>
<proteinExistence type="inferred from homology"/>
<dbReference type="AlphaFoldDB" id="A0A7K1LFQ0"/>
<comment type="caution">
    <text evidence="3">The sequence shown here is derived from an EMBL/GenBank/DDBJ whole genome shotgun (WGS) entry which is preliminary data.</text>
</comment>
<name>A0A7K1LFQ0_9MICC</name>
<dbReference type="Gene3D" id="3.40.50.2020">
    <property type="match status" value="1"/>
</dbReference>
<dbReference type="EMBL" id="WOGT01000001">
    <property type="protein sequence ID" value="MUN54027.1"/>
    <property type="molecule type" value="Genomic_DNA"/>
</dbReference>
<organism evidence="3 4">
    <name type="scientific">Rothia koreensis</name>
    <dbReference type="NCBI Taxonomy" id="592378"/>
    <lineage>
        <taxon>Bacteria</taxon>
        <taxon>Bacillati</taxon>
        <taxon>Actinomycetota</taxon>
        <taxon>Actinomycetes</taxon>
        <taxon>Micrococcales</taxon>
        <taxon>Micrococcaceae</taxon>
        <taxon>Rothia</taxon>
    </lineage>
</organism>
<reference evidence="3 4" key="1">
    <citation type="submission" date="2019-12" db="EMBL/GenBank/DDBJ databases">
        <authorList>
            <person name="Li J."/>
            <person name="Shi Y."/>
            <person name="Xu G."/>
            <person name="Xiao D."/>
            <person name="Ran X."/>
        </authorList>
    </citation>
    <scope>NUCLEOTIDE SEQUENCE [LARGE SCALE GENOMIC DNA]</scope>
    <source>
        <strain evidence="3 4">JCM 15915</strain>
    </source>
</reference>
<dbReference type="InterPro" id="IPR000836">
    <property type="entry name" value="PRTase_dom"/>
</dbReference>
<keyword evidence="4" id="KW-1185">Reference proteome</keyword>
<dbReference type="Proteomes" id="UP000462152">
    <property type="component" value="Unassembled WGS sequence"/>
</dbReference>
<dbReference type="Pfam" id="PF00156">
    <property type="entry name" value="Pribosyltran"/>
    <property type="match status" value="1"/>
</dbReference>
<dbReference type="InterPro" id="IPR051910">
    <property type="entry name" value="ComF/GntX_DNA_util-trans"/>
</dbReference>
<evidence type="ECO:0000259" key="2">
    <source>
        <dbReference type="Pfam" id="PF00156"/>
    </source>
</evidence>
<accession>A0A7K1LFQ0</accession>
<comment type="similarity">
    <text evidence="1">Belongs to the ComF/GntX family.</text>
</comment>
<dbReference type="InterPro" id="IPR029057">
    <property type="entry name" value="PRTase-like"/>
</dbReference>
<gene>
    <name evidence="3" type="ORF">GMA10_02095</name>
</gene>
<dbReference type="CDD" id="cd06223">
    <property type="entry name" value="PRTases_typeI"/>
    <property type="match status" value="1"/>
</dbReference>
<dbReference type="PANTHER" id="PTHR47505:SF1">
    <property type="entry name" value="DNA UTILIZATION PROTEIN YHGH"/>
    <property type="match status" value="1"/>
</dbReference>
<dbReference type="PANTHER" id="PTHR47505">
    <property type="entry name" value="DNA UTILIZATION PROTEIN YHGH"/>
    <property type="match status" value="1"/>
</dbReference>